<dbReference type="SMART" id="SM00086">
    <property type="entry name" value="PAC"/>
    <property type="match status" value="1"/>
</dbReference>
<keyword evidence="10" id="KW-1185">Reference proteome</keyword>
<feature type="domain" description="PAC" evidence="8">
    <location>
        <begin position="92"/>
        <end position="144"/>
    </location>
</feature>
<feature type="coiled-coil region" evidence="6">
    <location>
        <begin position="132"/>
        <end position="159"/>
    </location>
</feature>
<dbReference type="SMART" id="SM00091">
    <property type="entry name" value="PAS"/>
    <property type="match status" value="1"/>
</dbReference>
<comment type="catalytic activity">
    <reaction evidence="1">
        <text>ATP + protein L-histidine = ADP + protein N-phospho-L-histidine.</text>
        <dbReference type="EC" id="2.7.13.3"/>
    </reaction>
</comment>
<dbReference type="InterPro" id="IPR001610">
    <property type="entry name" value="PAC"/>
</dbReference>
<evidence type="ECO:0000256" key="3">
    <source>
        <dbReference type="ARBA" id="ARBA00022553"/>
    </source>
</evidence>
<comment type="caution">
    <text evidence="9">The sequence shown here is derived from an EMBL/GenBank/DDBJ whole genome shotgun (WGS) entry which is preliminary data.</text>
</comment>
<evidence type="ECO:0000256" key="6">
    <source>
        <dbReference type="SAM" id="Coils"/>
    </source>
</evidence>
<dbReference type="SUPFAM" id="SSF55785">
    <property type="entry name" value="PYP-like sensor domain (PAS domain)"/>
    <property type="match status" value="1"/>
</dbReference>
<dbReference type="InterPro" id="IPR000700">
    <property type="entry name" value="PAS-assoc_C"/>
</dbReference>
<dbReference type="InterPro" id="IPR035965">
    <property type="entry name" value="PAS-like_dom_sf"/>
</dbReference>
<evidence type="ECO:0000259" key="8">
    <source>
        <dbReference type="PROSITE" id="PS50113"/>
    </source>
</evidence>
<dbReference type="Pfam" id="PF08447">
    <property type="entry name" value="PAS_3"/>
    <property type="match status" value="1"/>
</dbReference>
<sequence>MSAPTHSAPHEALLRQQGEEQFHFLADFIPQLVWFTDATGYHTFFNQRWVDFTGYTLADSVGPNMWNNLLHPDDQDRARRVWGHSLATGEFYEIEYRFKARDGSYRWFLGQARPQHDEQGRIRQWFGTCTDIQEQKATELQLRQREQDLERAYADLEVKVTFRTLGLEQEVRELRQRLGE</sequence>
<keyword evidence="4" id="KW-0808">Transferase</keyword>
<dbReference type="PROSITE" id="PS50112">
    <property type="entry name" value="PAS"/>
    <property type="match status" value="1"/>
</dbReference>
<evidence type="ECO:0000256" key="4">
    <source>
        <dbReference type="ARBA" id="ARBA00022679"/>
    </source>
</evidence>
<evidence type="ECO:0000259" key="7">
    <source>
        <dbReference type="PROSITE" id="PS50112"/>
    </source>
</evidence>
<proteinExistence type="predicted"/>
<dbReference type="InterPro" id="IPR013655">
    <property type="entry name" value="PAS_fold_3"/>
</dbReference>
<evidence type="ECO:0000313" key="10">
    <source>
        <dbReference type="Proteomes" id="UP001499909"/>
    </source>
</evidence>
<feature type="domain" description="PAS" evidence="7">
    <location>
        <begin position="18"/>
        <end position="89"/>
    </location>
</feature>
<reference evidence="10" key="1">
    <citation type="journal article" date="2019" name="Int. J. Syst. Evol. Microbiol.">
        <title>The Global Catalogue of Microorganisms (GCM) 10K type strain sequencing project: providing services to taxonomists for standard genome sequencing and annotation.</title>
        <authorList>
            <consortium name="The Broad Institute Genomics Platform"/>
            <consortium name="The Broad Institute Genome Sequencing Center for Infectious Disease"/>
            <person name="Wu L."/>
            <person name="Ma J."/>
        </authorList>
    </citation>
    <scope>NUCLEOTIDE SEQUENCE [LARGE SCALE GENOMIC DNA]</scope>
    <source>
        <strain evidence="10">JCM 17214</strain>
    </source>
</reference>
<dbReference type="NCBIfam" id="TIGR00229">
    <property type="entry name" value="sensory_box"/>
    <property type="match status" value="1"/>
</dbReference>
<keyword evidence="5" id="KW-0418">Kinase</keyword>
<dbReference type="PANTHER" id="PTHR43304">
    <property type="entry name" value="PHYTOCHROME-LIKE PROTEIN CPH1"/>
    <property type="match status" value="1"/>
</dbReference>
<protein>
    <recommendedName>
        <fullName evidence="2">histidine kinase</fullName>
        <ecNumber evidence="2">2.7.13.3</ecNumber>
    </recommendedName>
</protein>
<dbReference type="InterPro" id="IPR000014">
    <property type="entry name" value="PAS"/>
</dbReference>
<accession>A0ABP7MKP8</accession>
<organism evidence="9 10">
    <name type="scientific">Hymenobacter algoricola</name>
    <dbReference type="NCBI Taxonomy" id="486267"/>
    <lineage>
        <taxon>Bacteria</taxon>
        <taxon>Pseudomonadati</taxon>
        <taxon>Bacteroidota</taxon>
        <taxon>Cytophagia</taxon>
        <taxon>Cytophagales</taxon>
        <taxon>Hymenobacteraceae</taxon>
        <taxon>Hymenobacter</taxon>
    </lineage>
</organism>
<dbReference type="InterPro" id="IPR052162">
    <property type="entry name" value="Sensor_kinase/Photoreceptor"/>
</dbReference>
<dbReference type="PANTHER" id="PTHR43304:SF1">
    <property type="entry name" value="PAC DOMAIN-CONTAINING PROTEIN"/>
    <property type="match status" value="1"/>
</dbReference>
<dbReference type="Gene3D" id="3.30.450.20">
    <property type="entry name" value="PAS domain"/>
    <property type="match status" value="1"/>
</dbReference>
<evidence type="ECO:0000256" key="5">
    <source>
        <dbReference type="ARBA" id="ARBA00022777"/>
    </source>
</evidence>
<evidence type="ECO:0000256" key="2">
    <source>
        <dbReference type="ARBA" id="ARBA00012438"/>
    </source>
</evidence>
<dbReference type="CDD" id="cd00130">
    <property type="entry name" value="PAS"/>
    <property type="match status" value="1"/>
</dbReference>
<dbReference type="Proteomes" id="UP001499909">
    <property type="component" value="Unassembled WGS sequence"/>
</dbReference>
<dbReference type="PROSITE" id="PS50113">
    <property type="entry name" value="PAC"/>
    <property type="match status" value="1"/>
</dbReference>
<dbReference type="RefSeq" id="WP_345110523.1">
    <property type="nucleotide sequence ID" value="NZ_BAABDH010000016.1"/>
</dbReference>
<keyword evidence="3" id="KW-0597">Phosphoprotein</keyword>
<keyword evidence="6" id="KW-0175">Coiled coil</keyword>
<dbReference type="EMBL" id="BAABDH010000016">
    <property type="protein sequence ID" value="GAA3924613.1"/>
    <property type="molecule type" value="Genomic_DNA"/>
</dbReference>
<name>A0ABP7MKP8_9BACT</name>
<evidence type="ECO:0000256" key="1">
    <source>
        <dbReference type="ARBA" id="ARBA00000085"/>
    </source>
</evidence>
<dbReference type="EC" id="2.7.13.3" evidence="2"/>
<evidence type="ECO:0000313" key="9">
    <source>
        <dbReference type="EMBL" id="GAA3924613.1"/>
    </source>
</evidence>
<gene>
    <name evidence="9" type="ORF">GCM10022406_08400</name>
</gene>